<dbReference type="InterPro" id="IPR000644">
    <property type="entry name" value="CBS_dom"/>
</dbReference>
<evidence type="ECO:0000256" key="1">
    <source>
        <dbReference type="ARBA" id="ARBA00023065"/>
    </source>
</evidence>
<evidence type="ECO:0000259" key="3">
    <source>
        <dbReference type="PROSITE" id="PS51371"/>
    </source>
</evidence>
<keyword evidence="2" id="KW-0129">CBS domain</keyword>
<accession>A0A2T9Z7P3</accession>
<dbReference type="Pfam" id="PF00571">
    <property type="entry name" value="CBS"/>
    <property type="match status" value="2"/>
</dbReference>
<feature type="domain" description="CBS" evidence="3">
    <location>
        <begin position="43"/>
        <end position="103"/>
    </location>
</feature>
<dbReference type="PANTHER" id="PTHR45711:SF9">
    <property type="entry name" value="ANION_PROTON EXCHANGE TRANSPORTER GEF1"/>
    <property type="match status" value="1"/>
</dbReference>
<name>A0A2T9Z7P3_9FUNG</name>
<dbReference type="AlphaFoldDB" id="A0A2T9Z7P3"/>
<keyword evidence="1" id="KW-0813">Transport</keyword>
<dbReference type="OrthoDB" id="44789at2759"/>
<reference evidence="4 5" key="1">
    <citation type="journal article" date="2018" name="MBio">
        <title>Comparative Genomics Reveals the Core Gene Toolbox for the Fungus-Insect Symbiosis.</title>
        <authorList>
            <person name="Wang Y."/>
            <person name="Stata M."/>
            <person name="Wang W."/>
            <person name="Stajich J.E."/>
            <person name="White M.M."/>
            <person name="Moncalvo J.M."/>
        </authorList>
    </citation>
    <scope>NUCLEOTIDE SEQUENCE [LARGE SCALE GENOMIC DNA]</scope>
    <source>
        <strain evidence="4 5">SC-DP-2</strain>
    </source>
</reference>
<dbReference type="GO" id="GO:0005769">
    <property type="term" value="C:early endosome"/>
    <property type="evidence" value="ECO:0007669"/>
    <property type="project" value="TreeGrafter"/>
</dbReference>
<organism evidence="4 5">
    <name type="scientific">Smittium megazygosporum</name>
    <dbReference type="NCBI Taxonomy" id="133381"/>
    <lineage>
        <taxon>Eukaryota</taxon>
        <taxon>Fungi</taxon>
        <taxon>Fungi incertae sedis</taxon>
        <taxon>Zoopagomycota</taxon>
        <taxon>Kickxellomycotina</taxon>
        <taxon>Harpellomycetes</taxon>
        <taxon>Harpellales</taxon>
        <taxon>Legeriomycetaceae</taxon>
        <taxon>Smittium</taxon>
    </lineage>
</organism>
<dbReference type="GO" id="GO:0005794">
    <property type="term" value="C:Golgi apparatus"/>
    <property type="evidence" value="ECO:0007669"/>
    <property type="project" value="TreeGrafter"/>
</dbReference>
<sequence>MVSKVVADFISPGAISEQMILLNGIPYIELESSPMGMQVSEIMTKNLSVIPATGMTTSQIYDLLNSNNFTMFPVVNNSSDMIIKGLASRKIIVMLLKTSISATKNIADRQRANTAESSSYQENSASNLEIWNGDYLMLQNEIESSIEGSQLDLDDEIDSLKDINSNQVPETRVAFIKKHEVSNNLMLDFSRAVDNTPIILDINASTETAEEIFNRMGPRSILVQDLKGRLVGLLTRKDFIRSKLLHSNH</sequence>
<proteinExistence type="predicted"/>
<dbReference type="Gene3D" id="3.90.1280.20">
    <property type="match status" value="1"/>
</dbReference>
<dbReference type="SUPFAM" id="SSF54631">
    <property type="entry name" value="CBS-domain pair"/>
    <property type="match status" value="1"/>
</dbReference>
<feature type="domain" description="CBS" evidence="3">
    <location>
        <begin position="193"/>
        <end position="249"/>
    </location>
</feature>
<gene>
    <name evidence="4" type="ORF">BB560_004997</name>
</gene>
<dbReference type="GO" id="GO:0005247">
    <property type="term" value="F:voltage-gated chloride channel activity"/>
    <property type="evidence" value="ECO:0007669"/>
    <property type="project" value="TreeGrafter"/>
</dbReference>
<dbReference type="Proteomes" id="UP000245609">
    <property type="component" value="Unassembled WGS sequence"/>
</dbReference>
<evidence type="ECO:0000313" key="5">
    <source>
        <dbReference type="Proteomes" id="UP000245609"/>
    </source>
</evidence>
<keyword evidence="1" id="KW-0406">Ion transport</keyword>
<dbReference type="PROSITE" id="PS51371">
    <property type="entry name" value="CBS"/>
    <property type="match status" value="2"/>
</dbReference>
<dbReference type="GO" id="GO:0005886">
    <property type="term" value="C:plasma membrane"/>
    <property type="evidence" value="ECO:0007669"/>
    <property type="project" value="TreeGrafter"/>
</dbReference>
<dbReference type="EMBL" id="MBFS01001821">
    <property type="protein sequence ID" value="PVV00616.1"/>
    <property type="molecule type" value="Genomic_DNA"/>
</dbReference>
<protein>
    <recommendedName>
        <fullName evidence="3">CBS domain-containing protein</fullName>
    </recommendedName>
</protein>
<dbReference type="Gene3D" id="3.10.580.10">
    <property type="entry name" value="CBS-domain"/>
    <property type="match status" value="1"/>
</dbReference>
<dbReference type="PANTHER" id="PTHR45711">
    <property type="entry name" value="CHLORIDE CHANNEL PROTEIN"/>
    <property type="match status" value="1"/>
</dbReference>
<comment type="caution">
    <text evidence="4">The sequence shown here is derived from an EMBL/GenBank/DDBJ whole genome shotgun (WGS) entry which is preliminary data.</text>
</comment>
<dbReference type="STRING" id="133381.A0A2T9Z7P3"/>
<evidence type="ECO:0000256" key="2">
    <source>
        <dbReference type="PROSITE-ProRule" id="PRU00703"/>
    </source>
</evidence>
<keyword evidence="5" id="KW-1185">Reference proteome</keyword>
<evidence type="ECO:0000313" key="4">
    <source>
        <dbReference type="EMBL" id="PVV00616.1"/>
    </source>
</evidence>
<dbReference type="InterPro" id="IPR046342">
    <property type="entry name" value="CBS_dom_sf"/>
</dbReference>